<keyword evidence="7" id="KW-1133">Transmembrane helix</keyword>
<evidence type="ECO:0000256" key="1">
    <source>
        <dbReference type="ARBA" id="ARBA00004434"/>
    </source>
</evidence>
<comment type="caution">
    <text evidence="13">The sequence shown here is derived from an EMBL/GenBank/DDBJ whole genome shotgun (WGS) entry which is preliminary data.</text>
</comment>
<dbReference type="GO" id="GO:0030234">
    <property type="term" value="F:enzyme regulator activity"/>
    <property type="evidence" value="ECO:0007669"/>
    <property type="project" value="TreeGrafter"/>
</dbReference>
<evidence type="ECO:0000256" key="5">
    <source>
        <dbReference type="ARBA" id="ARBA00022792"/>
    </source>
</evidence>
<sequence>MSFALRNAARTVARAAPRRGFSTEPAALKQYLAEEQALQHHAAQTTDLWRKISYFVCIPGIAVCTAWVYNAEKEHAAHIEHLKHENGGELPETPAYDYLNRRGKPFPWGMNSLFWNEHVNKNVE</sequence>
<comment type="subcellular location">
    <subcellularLocation>
        <location evidence="1">Mitochondrion inner membrane</location>
        <topology evidence="1">Single-pass membrane protein</topology>
    </subcellularLocation>
</comment>
<protein>
    <recommendedName>
        <fullName evidence="10">Cytochrome c oxidase subunit 13, mitochondrial</fullName>
    </recommendedName>
    <alternativeName>
        <fullName evidence="11">Cytochrome c oxidase polypeptide VIa</fullName>
    </alternativeName>
</protein>
<evidence type="ECO:0000256" key="2">
    <source>
        <dbReference type="ARBA" id="ARBA00004673"/>
    </source>
</evidence>
<comment type="similarity">
    <text evidence="3 12">Belongs to the cytochrome c oxidase subunit 6A family.</text>
</comment>
<evidence type="ECO:0000256" key="3">
    <source>
        <dbReference type="ARBA" id="ARBA00005553"/>
    </source>
</evidence>
<keyword evidence="9" id="KW-0472">Membrane</keyword>
<gene>
    <name evidence="13" type="ORF">FA13DRAFT_1753474</name>
</gene>
<dbReference type="Pfam" id="PF02046">
    <property type="entry name" value="COX6A"/>
    <property type="match status" value="1"/>
</dbReference>
<dbReference type="Gene3D" id="4.10.95.10">
    <property type="entry name" value="Cytochrome c oxidase, subunit VIa"/>
    <property type="match status" value="1"/>
</dbReference>
<comment type="pathway">
    <text evidence="2">Energy metabolism; oxidative phosphorylation.</text>
</comment>
<reference evidence="13 14" key="1">
    <citation type="journal article" date="2019" name="Nat. Ecol. Evol.">
        <title>Megaphylogeny resolves global patterns of mushroom evolution.</title>
        <authorList>
            <person name="Varga T."/>
            <person name="Krizsan K."/>
            <person name="Foldi C."/>
            <person name="Dima B."/>
            <person name="Sanchez-Garcia M."/>
            <person name="Sanchez-Ramirez S."/>
            <person name="Szollosi G.J."/>
            <person name="Szarkandi J.G."/>
            <person name="Papp V."/>
            <person name="Albert L."/>
            <person name="Andreopoulos W."/>
            <person name="Angelini C."/>
            <person name="Antonin V."/>
            <person name="Barry K.W."/>
            <person name="Bougher N.L."/>
            <person name="Buchanan P."/>
            <person name="Buyck B."/>
            <person name="Bense V."/>
            <person name="Catcheside P."/>
            <person name="Chovatia M."/>
            <person name="Cooper J."/>
            <person name="Damon W."/>
            <person name="Desjardin D."/>
            <person name="Finy P."/>
            <person name="Geml J."/>
            <person name="Haridas S."/>
            <person name="Hughes K."/>
            <person name="Justo A."/>
            <person name="Karasinski D."/>
            <person name="Kautmanova I."/>
            <person name="Kiss B."/>
            <person name="Kocsube S."/>
            <person name="Kotiranta H."/>
            <person name="LaButti K.M."/>
            <person name="Lechner B.E."/>
            <person name="Liimatainen K."/>
            <person name="Lipzen A."/>
            <person name="Lukacs Z."/>
            <person name="Mihaltcheva S."/>
            <person name="Morgado L.N."/>
            <person name="Niskanen T."/>
            <person name="Noordeloos M.E."/>
            <person name="Ohm R.A."/>
            <person name="Ortiz-Santana B."/>
            <person name="Ovrebo C."/>
            <person name="Racz N."/>
            <person name="Riley R."/>
            <person name="Savchenko A."/>
            <person name="Shiryaev A."/>
            <person name="Soop K."/>
            <person name="Spirin V."/>
            <person name="Szebenyi C."/>
            <person name="Tomsovsky M."/>
            <person name="Tulloss R.E."/>
            <person name="Uehling J."/>
            <person name="Grigoriev I.V."/>
            <person name="Vagvolgyi C."/>
            <person name="Papp T."/>
            <person name="Martin F.M."/>
            <person name="Miettinen O."/>
            <person name="Hibbett D.S."/>
            <person name="Nagy L.G."/>
        </authorList>
    </citation>
    <scope>NUCLEOTIDE SEQUENCE [LARGE SCALE GENOMIC DNA]</scope>
    <source>
        <strain evidence="13 14">FP101781</strain>
    </source>
</reference>
<keyword evidence="4" id="KW-0812">Transmembrane</keyword>
<dbReference type="Proteomes" id="UP000298030">
    <property type="component" value="Unassembled WGS sequence"/>
</dbReference>
<dbReference type="AlphaFoldDB" id="A0A4Y7TLU8"/>
<dbReference type="EMBL" id="QPFP01000008">
    <property type="protein sequence ID" value="TEB35153.1"/>
    <property type="molecule type" value="Genomic_DNA"/>
</dbReference>
<dbReference type="PANTHER" id="PTHR11504">
    <property type="entry name" value="CYTOCHROME C OXIDASE POLYPEPTIDE VIA"/>
    <property type="match status" value="1"/>
</dbReference>
<accession>A0A4Y7TLU8</accession>
<evidence type="ECO:0000313" key="13">
    <source>
        <dbReference type="EMBL" id="TEB35153.1"/>
    </source>
</evidence>
<evidence type="ECO:0000256" key="12">
    <source>
        <dbReference type="RuleBase" id="RU004396"/>
    </source>
</evidence>
<dbReference type="InterPro" id="IPR001349">
    <property type="entry name" value="Cyt_c_oxidase_su6a"/>
</dbReference>
<keyword evidence="6" id="KW-0809">Transit peptide</keyword>
<dbReference type="PIRSF" id="PIRSF000277">
    <property type="entry name" value="COX6A1"/>
    <property type="match status" value="1"/>
</dbReference>
<name>A0A4Y7TLU8_COPMI</name>
<evidence type="ECO:0000256" key="7">
    <source>
        <dbReference type="ARBA" id="ARBA00022989"/>
    </source>
</evidence>
<dbReference type="GO" id="GO:0006123">
    <property type="term" value="P:mitochondrial electron transport, cytochrome c to oxygen"/>
    <property type="evidence" value="ECO:0007669"/>
    <property type="project" value="TreeGrafter"/>
</dbReference>
<evidence type="ECO:0000256" key="8">
    <source>
        <dbReference type="ARBA" id="ARBA00023128"/>
    </source>
</evidence>
<evidence type="ECO:0000256" key="10">
    <source>
        <dbReference type="ARBA" id="ARBA00070930"/>
    </source>
</evidence>
<dbReference type="FunFam" id="4.10.95.10:FF:000001">
    <property type="entry name" value="Cytochrome c oxidase subunit 6A, mitochondrial"/>
    <property type="match status" value="1"/>
</dbReference>
<evidence type="ECO:0000256" key="11">
    <source>
        <dbReference type="ARBA" id="ARBA00082360"/>
    </source>
</evidence>
<dbReference type="STRING" id="71717.A0A4Y7TLU8"/>
<keyword evidence="14" id="KW-1185">Reference proteome</keyword>
<dbReference type="OrthoDB" id="5947505at2759"/>
<evidence type="ECO:0000256" key="9">
    <source>
        <dbReference type="ARBA" id="ARBA00023136"/>
    </source>
</evidence>
<keyword evidence="5" id="KW-0999">Mitochondrion inner membrane</keyword>
<dbReference type="SUPFAM" id="SSF81411">
    <property type="entry name" value="Mitochondrial cytochrome c oxidase subunit VIa"/>
    <property type="match status" value="1"/>
</dbReference>
<keyword evidence="8" id="KW-0496">Mitochondrion</keyword>
<organism evidence="13 14">
    <name type="scientific">Coprinellus micaceus</name>
    <name type="common">Glistening ink-cap mushroom</name>
    <name type="synonym">Coprinus micaceus</name>
    <dbReference type="NCBI Taxonomy" id="71717"/>
    <lineage>
        <taxon>Eukaryota</taxon>
        <taxon>Fungi</taxon>
        <taxon>Dikarya</taxon>
        <taxon>Basidiomycota</taxon>
        <taxon>Agaricomycotina</taxon>
        <taxon>Agaricomycetes</taxon>
        <taxon>Agaricomycetidae</taxon>
        <taxon>Agaricales</taxon>
        <taxon>Agaricineae</taxon>
        <taxon>Psathyrellaceae</taxon>
        <taxon>Coprinellus</taxon>
    </lineage>
</organism>
<evidence type="ECO:0000313" key="14">
    <source>
        <dbReference type="Proteomes" id="UP000298030"/>
    </source>
</evidence>
<proteinExistence type="inferred from homology"/>
<dbReference type="InterPro" id="IPR036418">
    <property type="entry name" value="Cyt_c_oxidase_su6a_sf"/>
</dbReference>
<evidence type="ECO:0000256" key="6">
    <source>
        <dbReference type="ARBA" id="ARBA00022946"/>
    </source>
</evidence>
<dbReference type="GO" id="GO:0005743">
    <property type="term" value="C:mitochondrial inner membrane"/>
    <property type="evidence" value="ECO:0007669"/>
    <property type="project" value="UniProtKB-SubCell"/>
</dbReference>
<dbReference type="PANTHER" id="PTHR11504:SF0">
    <property type="entry name" value="CYTOCHROME C OXIDASE SUBUNIT"/>
    <property type="match status" value="1"/>
</dbReference>
<evidence type="ECO:0000256" key="4">
    <source>
        <dbReference type="ARBA" id="ARBA00022692"/>
    </source>
</evidence>